<evidence type="ECO:0000313" key="4">
    <source>
        <dbReference type="Proteomes" id="UP000266841"/>
    </source>
</evidence>
<feature type="transmembrane region" description="Helical" evidence="2">
    <location>
        <begin position="352"/>
        <end position="377"/>
    </location>
</feature>
<feature type="compositionally biased region" description="Basic and acidic residues" evidence="1">
    <location>
        <begin position="498"/>
        <end position="536"/>
    </location>
</feature>
<evidence type="ECO:0000256" key="1">
    <source>
        <dbReference type="SAM" id="MobiDB-lite"/>
    </source>
</evidence>
<evidence type="ECO:0000313" key="3">
    <source>
        <dbReference type="EMBL" id="EJK67578.1"/>
    </source>
</evidence>
<reference evidence="3 4" key="1">
    <citation type="journal article" date="2012" name="Genome Biol.">
        <title>Genome and low-iron response of an oceanic diatom adapted to chronic iron limitation.</title>
        <authorList>
            <person name="Lommer M."/>
            <person name="Specht M."/>
            <person name="Roy A.S."/>
            <person name="Kraemer L."/>
            <person name="Andreson R."/>
            <person name="Gutowska M.A."/>
            <person name="Wolf J."/>
            <person name="Bergner S.V."/>
            <person name="Schilhabel M.B."/>
            <person name="Klostermeier U.C."/>
            <person name="Beiko R.G."/>
            <person name="Rosenstiel P."/>
            <person name="Hippler M."/>
            <person name="Laroche J."/>
        </authorList>
    </citation>
    <scope>NUCLEOTIDE SEQUENCE [LARGE SCALE GENOMIC DNA]</scope>
    <source>
        <strain evidence="3 4">CCMP1005</strain>
    </source>
</reference>
<organism evidence="3 4">
    <name type="scientific">Thalassiosira oceanica</name>
    <name type="common">Marine diatom</name>
    <dbReference type="NCBI Taxonomy" id="159749"/>
    <lineage>
        <taxon>Eukaryota</taxon>
        <taxon>Sar</taxon>
        <taxon>Stramenopiles</taxon>
        <taxon>Ochrophyta</taxon>
        <taxon>Bacillariophyta</taxon>
        <taxon>Coscinodiscophyceae</taxon>
        <taxon>Thalassiosirophycidae</taxon>
        <taxon>Thalassiosirales</taxon>
        <taxon>Thalassiosiraceae</taxon>
        <taxon>Thalassiosira</taxon>
    </lineage>
</organism>
<sequence length="547" mass="62474">MYSEFLAHPASSLVPEENCPWFLDDSVPESCTTGSQLPQGLLEIFQTRNACCFVNFPYSNTCPEETNPPTAKPAPKNDNPFQEIPLKLGLTDIPNDFDSRALKDELLLILKKVVVELAERMDDLRITKIEEDFSRNTGVVAEAEDDRDATLDIFFKITRVEGFDFPSILITWIRDSYDDIVVMIREYTSQTYFGTKVGLNWCTQPEDMTESSLFSECNYETTKFSTRIKQVAEVPLKQMGEDLAKIHRRNIERDIDGIKVSKVYVKEILGLPGGYAEVVFEVESEQEYDTNYEDIILETIQKNEEKVLEEIQTYSIMELEKDLYWCLDTKERVYTTCEKPIIVMEEPPSSGFPLMIIVGIACGVIVLVFAGIACICFRTNKKRAGEKSELNMMSYMQGGSAGRARPRQASIASTHQMSRRDSLKQCKSGFDPMLDLMNANPTMTSRDYDYDRSMREDYRGNRGEMRDDAAHIQDLVLAIEADPHCAPAQTEFTPPRDMNGKSRNPGDFRKQKVRRYEPEPRSGRRYEPGSQRREDPPGNALVLYDNE</sequence>
<gene>
    <name evidence="3" type="ORF">THAOC_11371</name>
</gene>
<dbReference type="EMBL" id="AGNL01012916">
    <property type="protein sequence ID" value="EJK67578.1"/>
    <property type="molecule type" value="Genomic_DNA"/>
</dbReference>
<proteinExistence type="predicted"/>
<name>K0SMN6_THAOC</name>
<keyword evidence="2" id="KW-0472">Membrane</keyword>
<feature type="region of interest" description="Disordered" evidence="1">
    <location>
        <begin position="487"/>
        <end position="547"/>
    </location>
</feature>
<keyword evidence="2" id="KW-0812">Transmembrane</keyword>
<comment type="caution">
    <text evidence="3">The sequence shown here is derived from an EMBL/GenBank/DDBJ whole genome shotgun (WGS) entry which is preliminary data.</text>
</comment>
<accession>K0SMN6</accession>
<evidence type="ECO:0000256" key="2">
    <source>
        <dbReference type="SAM" id="Phobius"/>
    </source>
</evidence>
<dbReference type="Proteomes" id="UP000266841">
    <property type="component" value="Unassembled WGS sequence"/>
</dbReference>
<protein>
    <submittedName>
        <fullName evidence="3">Uncharacterized protein</fullName>
    </submittedName>
</protein>
<keyword evidence="4" id="KW-1185">Reference proteome</keyword>
<keyword evidence="2" id="KW-1133">Transmembrane helix</keyword>
<dbReference type="AlphaFoldDB" id="K0SMN6"/>